<dbReference type="OrthoDB" id="2967208at2"/>
<gene>
    <name evidence="3" type="ORF">DFO73_11927</name>
</gene>
<evidence type="ECO:0000256" key="2">
    <source>
        <dbReference type="SAM" id="Phobius"/>
    </source>
</evidence>
<name>A0A2V2ZI76_9BACI</name>
<feature type="region of interest" description="Disordered" evidence="1">
    <location>
        <begin position="1"/>
        <end position="44"/>
    </location>
</feature>
<dbReference type="EMBL" id="QGTW01000019">
    <property type="protein sequence ID" value="PWW19645.1"/>
    <property type="molecule type" value="Genomic_DNA"/>
</dbReference>
<evidence type="ECO:0000313" key="4">
    <source>
        <dbReference type="Proteomes" id="UP000247150"/>
    </source>
</evidence>
<dbReference type="GO" id="GO:0042834">
    <property type="term" value="F:peptidoglycan binding"/>
    <property type="evidence" value="ECO:0007669"/>
    <property type="project" value="InterPro"/>
</dbReference>
<accession>A0A2V2ZI76</accession>
<sequence>MDKPNNGKTITIKINGKDRPFQEKNEDKKKEAWKPKDFERNENNEETEFFASIQTAAGKEADDSFDWILPEETEDSEIKEFKVATPPKSPAKKGFSTLAQNFKRKNNQGFLTSIFLAVFFAVLLGTSFGFIMLKLVFTDQAAETVTPAVTETPAASREQAGTETAALDPLATFVVQGGVFSNNDAAKQIQEANAQKGADSHLIEIGGQTFLYLGVSDSIEHAKEMGADLKSKGIDVFAKEITFDAKSIEGLNAVEKKLLEITPSLYHTLSAGAANAAVEKSIPEGLVEDIKKQSANLNELQADQIKNQTLISIKEELENASKQMDAFQQSGDAASASKVQQHLLAFLAAYQSL</sequence>
<comment type="caution">
    <text evidence="3">The sequence shown here is derived from an EMBL/GenBank/DDBJ whole genome shotgun (WGS) entry which is preliminary data.</text>
</comment>
<evidence type="ECO:0000313" key="3">
    <source>
        <dbReference type="EMBL" id="PWW19645.1"/>
    </source>
</evidence>
<protein>
    <submittedName>
        <fullName evidence="3">Stage II sporulation protein B</fullName>
    </submittedName>
</protein>
<feature type="compositionally biased region" description="Basic and acidic residues" evidence="1">
    <location>
        <begin position="15"/>
        <end position="43"/>
    </location>
</feature>
<dbReference type="AlphaFoldDB" id="A0A2V2ZI76"/>
<keyword evidence="2" id="KW-0472">Membrane</keyword>
<reference evidence="3 4" key="1">
    <citation type="submission" date="2018-05" db="EMBL/GenBank/DDBJ databases">
        <title>Freshwater and sediment microbial communities from various areas in North America, analyzing microbe dynamics in response to fracking.</title>
        <authorList>
            <person name="Lamendella R."/>
        </authorList>
    </citation>
    <scope>NUCLEOTIDE SEQUENCE [LARGE SCALE GENOMIC DNA]</scope>
    <source>
        <strain evidence="3 4">15_TX</strain>
    </source>
</reference>
<dbReference type="RefSeq" id="WP_110067397.1">
    <property type="nucleotide sequence ID" value="NZ_QGTW01000019.1"/>
</dbReference>
<feature type="transmembrane region" description="Helical" evidence="2">
    <location>
        <begin position="110"/>
        <end position="133"/>
    </location>
</feature>
<dbReference type="SUPFAM" id="SSF110997">
    <property type="entry name" value="Sporulation related repeat"/>
    <property type="match status" value="1"/>
</dbReference>
<keyword evidence="2" id="KW-1133">Transmembrane helix</keyword>
<organism evidence="3 4">
    <name type="scientific">Cytobacillus oceanisediminis</name>
    <dbReference type="NCBI Taxonomy" id="665099"/>
    <lineage>
        <taxon>Bacteria</taxon>
        <taxon>Bacillati</taxon>
        <taxon>Bacillota</taxon>
        <taxon>Bacilli</taxon>
        <taxon>Bacillales</taxon>
        <taxon>Bacillaceae</taxon>
        <taxon>Cytobacillus</taxon>
    </lineage>
</organism>
<proteinExistence type="predicted"/>
<dbReference type="Gene3D" id="3.30.70.1070">
    <property type="entry name" value="Sporulation related repeat"/>
    <property type="match status" value="1"/>
</dbReference>
<evidence type="ECO:0000256" key="1">
    <source>
        <dbReference type="SAM" id="MobiDB-lite"/>
    </source>
</evidence>
<dbReference type="Proteomes" id="UP000247150">
    <property type="component" value="Unassembled WGS sequence"/>
</dbReference>
<dbReference type="InterPro" id="IPR036680">
    <property type="entry name" value="SPOR-like_sf"/>
</dbReference>
<keyword evidence="2" id="KW-0812">Transmembrane</keyword>